<dbReference type="GO" id="GO:0018785">
    <property type="term" value="F:haloacetate dehalogenase activity"/>
    <property type="evidence" value="ECO:0007669"/>
    <property type="project" value="UniProtKB-EC"/>
</dbReference>
<dbReference type="InterPro" id="IPR000639">
    <property type="entry name" value="Epox_hydrolase-like"/>
</dbReference>
<comment type="caution">
    <text evidence="3">The sequence shown here is derived from an EMBL/GenBank/DDBJ whole genome shotgun (WGS) entry which is preliminary data.</text>
</comment>
<gene>
    <name evidence="3" type="ORF">QE440_002050</name>
</gene>
<organism evidence="3 4">
    <name type="scientific">Pseudomonas oryzihabitans</name>
    <dbReference type="NCBI Taxonomy" id="47885"/>
    <lineage>
        <taxon>Bacteria</taxon>
        <taxon>Pseudomonadati</taxon>
        <taxon>Pseudomonadota</taxon>
        <taxon>Gammaproteobacteria</taxon>
        <taxon>Pseudomonadales</taxon>
        <taxon>Pseudomonadaceae</taxon>
        <taxon>Pseudomonas</taxon>
    </lineage>
</organism>
<dbReference type="AlphaFoldDB" id="A0AAJ2BPP9"/>
<dbReference type="Pfam" id="PF00561">
    <property type="entry name" value="Abhydrolase_1"/>
    <property type="match status" value="1"/>
</dbReference>
<accession>A0AAJ2BPP9</accession>
<dbReference type="PANTHER" id="PTHR43329">
    <property type="entry name" value="EPOXIDE HYDROLASE"/>
    <property type="match status" value="1"/>
</dbReference>
<dbReference type="InterPro" id="IPR029058">
    <property type="entry name" value="AB_hydrolase_fold"/>
</dbReference>
<proteinExistence type="predicted"/>
<dbReference type="Gene3D" id="3.40.50.1820">
    <property type="entry name" value="alpha/beta hydrolase"/>
    <property type="match status" value="1"/>
</dbReference>
<name>A0AAJ2BPP9_9PSED</name>
<protein>
    <submittedName>
        <fullName evidence="3">Haloacetate dehalogenase</fullName>
        <ecNumber evidence="3">3.8.1.3</ecNumber>
    </submittedName>
</protein>
<reference evidence="3" key="1">
    <citation type="submission" date="2023-08" db="EMBL/GenBank/DDBJ databases">
        <title>Functional and genomic diversity of the sorghum phyllosphere microbiome.</title>
        <authorList>
            <person name="Shade A."/>
        </authorList>
    </citation>
    <scope>NUCLEOTIDE SEQUENCE</scope>
    <source>
        <strain evidence="3">SORGH_AS_0201</strain>
    </source>
</reference>
<keyword evidence="1 3" id="KW-0378">Hydrolase</keyword>
<sequence length="292" mass="32130">MDGLFPGFAQHRLSVNGVELNCRVGGSGPALLLLHGHPQTHVMWHRVAPRLAERFTLVAADLRGYGDSAKPAAGDQAYSKRTLAQDNVELMRLLGHERFAVLAHDRGARVAHRLALDHPAAVERLLLLDIAPTLAMYRQTDEAFARAYWHWFFLIRPAPLPERLIEADPEGYLKGVMGTRSAGLAPFPPEVLAEYLRCLSLPGTARGICEDYRASAGIDLAHDQADLDAGRRLELPLRVLWGAEGTVGRCFDPLAEWRQVATQVSGRALPGGHYLAEELPELVLQEALAFFA</sequence>
<dbReference type="EMBL" id="JAVJAF010000001">
    <property type="protein sequence ID" value="MDR6234309.1"/>
    <property type="molecule type" value="Genomic_DNA"/>
</dbReference>
<dbReference type="EC" id="3.8.1.3" evidence="3"/>
<dbReference type="InterPro" id="IPR000073">
    <property type="entry name" value="AB_hydrolase_1"/>
</dbReference>
<evidence type="ECO:0000313" key="4">
    <source>
        <dbReference type="Proteomes" id="UP001268036"/>
    </source>
</evidence>
<dbReference type="PRINTS" id="PR00412">
    <property type="entry name" value="EPOXHYDRLASE"/>
</dbReference>
<evidence type="ECO:0000313" key="3">
    <source>
        <dbReference type="EMBL" id="MDR6234309.1"/>
    </source>
</evidence>
<evidence type="ECO:0000259" key="2">
    <source>
        <dbReference type="Pfam" id="PF00561"/>
    </source>
</evidence>
<feature type="domain" description="AB hydrolase-1" evidence="2">
    <location>
        <begin position="29"/>
        <end position="152"/>
    </location>
</feature>
<evidence type="ECO:0000256" key="1">
    <source>
        <dbReference type="ARBA" id="ARBA00022801"/>
    </source>
</evidence>
<dbReference type="Proteomes" id="UP001268036">
    <property type="component" value="Unassembled WGS sequence"/>
</dbReference>
<dbReference type="SUPFAM" id="SSF53474">
    <property type="entry name" value="alpha/beta-Hydrolases"/>
    <property type="match status" value="1"/>
</dbReference>